<comment type="caution">
    <text evidence="3">The sequence shown here is derived from an EMBL/GenBank/DDBJ whole genome shotgun (WGS) entry which is preliminary data.</text>
</comment>
<keyword evidence="2" id="KW-0732">Signal</keyword>
<evidence type="ECO:0000256" key="2">
    <source>
        <dbReference type="SAM" id="SignalP"/>
    </source>
</evidence>
<keyword evidence="4" id="KW-1185">Reference proteome</keyword>
<dbReference type="GO" id="GO:0005892">
    <property type="term" value="C:acetylcholine-gated channel complex"/>
    <property type="evidence" value="ECO:0007669"/>
    <property type="project" value="InterPro"/>
</dbReference>
<evidence type="ECO:0000313" key="4">
    <source>
        <dbReference type="Proteomes" id="UP000298663"/>
    </source>
</evidence>
<dbReference type="OrthoDB" id="5804001at2759"/>
<dbReference type="Pfam" id="PF17175">
    <property type="entry name" value="MOLO1"/>
    <property type="match status" value="1"/>
</dbReference>
<proteinExistence type="predicted"/>
<dbReference type="PANTHER" id="PTHR33748">
    <property type="entry name" value="PROTEIN CBG04600"/>
    <property type="match status" value="1"/>
</dbReference>
<gene>
    <name evidence="3" type="ORF">L596_003426</name>
</gene>
<feature type="chain" id="PRO_5020800811" evidence="2">
    <location>
        <begin position="17"/>
        <end position="248"/>
    </location>
</feature>
<dbReference type="PANTHER" id="PTHR33748:SF2">
    <property type="entry name" value="CONSERVED PLASMA MEMBRANE PROTEIN"/>
    <property type="match status" value="1"/>
</dbReference>
<dbReference type="Gene3D" id="3.10.310.50">
    <property type="match status" value="1"/>
</dbReference>
<dbReference type="AlphaFoldDB" id="A0A4U8UWI6"/>
<reference evidence="3 4" key="2">
    <citation type="journal article" date="2019" name="G3 (Bethesda)">
        <title>Hybrid Assembly of the Genome of the Entomopathogenic Nematode Steinernema carpocapsae Identifies the X-Chromosome.</title>
        <authorList>
            <person name="Serra L."/>
            <person name="Macchietto M."/>
            <person name="Macias-Munoz A."/>
            <person name="McGill C.J."/>
            <person name="Rodriguez I.M."/>
            <person name="Rodriguez B."/>
            <person name="Murad R."/>
            <person name="Mortazavi A."/>
        </authorList>
    </citation>
    <scope>NUCLEOTIDE SEQUENCE [LARGE SCALE GENOMIC DNA]</scope>
    <source>
        <strain evidence="3 4">ALL</strain>
    </source>
</reference>
<evidence type="ECO:0000313" key="3">
    <source>
        <dbReference type="EMBL" id="TMS36198.1"/>
    </source>
</evidence>
<organism evidence="3 4">
    <name type="scientific">Steinernema carpocapsae</name>
    <name type="common">Entomopathogenic nematode</name>
    <dbReference type="NCBI Taxonomy" id="34508"/>
    <lineage>
        <taxon>Eukaryota</taxon>
        <taxon>Metazoa</taxon>
        <taxon>Ecdysozoa</taxon>
        <taxon>Nematoda</taxon>
        <taxon>Chromadorea</taxon>
        <taxon>Rhabditida</taxon>
        <taxon>Tylenchina</taxon>
        <taxon>Panagrolaimomorpha</taxon>
        <taxon>Strongyloidoidea</taxon>
        <taxon>Steinernematidae</taxon>
        <taxon>Steinernema</taxon>
    </lineage>
</organism>
<feature type="region of interest" description="Disordered" evidence="1">
    <location>
        <begin position="216"/>
        <end position="248"/>
    </location>
</feature>
<protein>
    <submittedName>
        <fullName evidence="3">Uncharacterized protein</fullName>
    </submittedName>
</protein>
<reference evidence="3 4" key="1">
    <citation type="journal article" date="2015" name="Genome Biol.">
        <title>Comparative genomics of Steinernema reveals deeply conserved gene regulatory networks.</title>
        <authorList>
            <person name="Dillman A.R."/>
            <person name="Macchietto M."/>
            <person name="Porter C.F."/>
            <person name="Rogers A."/>
            <person name="Williams B."/>
            <person name="Antoshechkin I."/>
            <person name="Lee M.M."/>
            <person name="Goodwin Z."/>
            <person name="Lu X."/>
            <person name="Lewis E.E."/>
            <person name="Goodrich-Blair H."/>
            <person name="Stock S.P."/>
            <person name="Adams B.J."/>
            <person name="Sternberg P.W."/>
            <person name="Mortazavi A."/>
        </authorList>
    </citation>
    <scope>NUCLEOTIDE SEQUENCE [LARGE SCALE GENOMIC DNA]</scope>
    <source>
        <strain evidence="3 4">ALL</strain>
    </source>
</reference>
<feature type="compositionally biased region" description="Basic and acidic residues" evidence="1">
    <location>
        <begin position="216"/>
        <end position="227"/>
    </location>
</feature>
<dbReference type="InterPro" id="IPR033438">
    <property type="entry name" value="MOLO1"/>
</dbReference>
<dbReference type="EMBL" id="AZBU02000001">
    <property type="protein sequence ID" value="TMS36198.1"/>
    <property type="molecule type" value="Genomic_DNA"/>
</dbReference>
<dbReference type="Proteomes" id="UP000298663">
    <property type="component" value="Unassembled WGS sequence"/>
</dbReference>
<evidence type="ECO:0000256" key="1">
    <source>
        <dbReference type="SAM" id="MobiDB-lite"/>
    </source>
</evidence>
<accession>A0A4U8UWI6</accession>
<feature type="signal peptide" evidence="2">
    <location>
        <begin position="1"/>
        <end position="16"/>
    </location>
</feature>
<sequence>MLSLLSLLLTSGAVLQADTEGWTPASFPNPIFNADLCNVRPNSTICDPDHVLTDQWRDDIDSNLRSIMEDLENANIQYADDAPESCILNSSEPVKIYLVLAKKIKNFSNESLSNDDLTTFGNELLEAYGLNNAECKNFLILIGGQQFPVMYVRSGIHLKLPTDMMKTIFERTTDLFAARNYMEMLSKIVKDTGREMLLAFGNKSTDDIIDQLETESHASETTHKTLEEPTSTTFKPFLRGFSSESSDS</sequence>
<name>A0A4U8UWI6_STECR</name>